<dbReference type="PANTHER" id="PTHR30249">
    <property type="entry name" value="PUTATIVE SEROTONIN TRANSPORTER"/>
    <property type="match status" value="1"/>
</dbReference>
<feature type="transmembrane region" description="Helical" evidence="5">
    <location>
        <begin position="191"/>
        <end position="214"/>
    </location>
</feature>
<organism evidence="6 7">
    <name type="scientific">Janibacter indicus</name>
    <dbReference type="NCBI Taxonomy" id="857417"/>
    <lineage>
        <taxon>Bacteria</taxon>
        <taxon>Bacillati</taxon>
        <taxon>Actinomycetota</taxon>
        <taxon>Actinomycetes</taxon>
        <taxon>Micrococcales</taxon>
        <taxon>Intrasporangiaceae</taxon>
        <taxon>Janibacter</taxon>
    </lineage>
</organism>
<proteinExistence type="predicted"/>
<comment type="subcellular location">
    <subcellularLocation>
        <location evidence="1">Membrane</location>
        <topology evidence="1">Multi-pass membrane protein</topology>
    </subcellularLocation>
</comment>
<dbReference type="GO" id="GO:0016020">
    <property type="term" value="C:membrane"/>
    <property type="evidence" value="ECO:0007669"/>
    <property type="project" value="UniProtKB-SubCell"/>
</dbReference>
<gene>
    <name evidence="6" type="ORF">IGS73_11750</name>
</gene>
<evidence type="ECO:0000256" key="1">
    <source>
        <dbReference type="ARBA" id="ARBA00004141"/>
    </source>
</evidence>
<dbReference type="EMBL" id="CP062789">
    <property type="protein sequence ID" value="QOK24641.1"/>
    <property type="molecule type" value="Genomic_DNA"/>
</dbReference>
<feature type="transmembrane region" description="Helical" evidence="5">
    <location>
        <begin position="20"/>
        <end position="39"/>
    </location>
</feature>
<evidence type="ECO:0000313" key="6">
    <source>
        <dbReference type="EMBL" id="QOK24641.1"/>
    </source>
</evidence>
<keyword evidence="2 5" id="KW-0812">Transmembrane</keyword>
<name>A0A7L9J4V9_9MICO</name>
<dbReference type="AlphaFoldDB" id="A0A7L9J4V9"/>
<reference evidence="6 7" key="1">
    <citation type="submission" date="2020-10" db="EMBL/GenBank/DDBJ databases">
        <title>Janibacter indicus TT2 genome sequence.</title>
        <authorList>
            <person name="Lee K."/>
            <person name="Ganzorig M."/>
        </authorList>
    </citation>
    <scope>NUCLEOTIDE SEQUENCE [LARGE SCALE GENOMIC DNA]</scope>
    <source>
        <strain evidence="6 7">TT2</strain>
    </source>
</reference>
<evidence type="ECO:0000256" key="4">
    <source>
        <dbReference type="ARBA" id="ARBA00023136"/>
    </source>
</evidence>
<keyword evidence="3 5" id="KW-1133">Transmembrane helix</keyword>
<dbReference type="InterPro" id="IPR007300">
    <property type="entry name" value="CidB/LrgB"/>
</dbReference>
<evidence type="ECO:0000313" key="7">
    <source>
        <dbReference type="Proteomes" id="UP000593998"/>
    </source>
</evidence>
<accession>A0A7L9J4V9</accession>
<feature type="transmembrane region" description="Helical" evidence="5">
    <location>
        <begin position="134"/>
        <end position="155"/>
    </location>
</feature>
<protein>
    <submittedName>
        <fullName evidence="6">LrgB family protein</fullName>
    </submittedName>
</protein>
<evidence type="ECO:0000256" key="3">
    <source>
        <dbReference type="ARBA" id="ARBA00022989"/>
    </source>
</evidence>
<dbReference type="Proteomes" id="UP000593998">
    <property type="component" value="Chromosome"/>
</dbReference>
<dbReference type="Pfam" id="PF04172">
    <property type="entry name" value="LrgB"/>
    <property type="match status" value="1"/>
</dbReference>
<dbReference type="PANTHER" id="PTHR30249:SF0">
    <property type="entry name" value="PLASTIDAL GLYCOLATE_GLYCERATE TRANSLOCATOR 1, CHLOROPLASTIC"/>
    <property type="match status" value="1"/>
</dbReference>
<evidence type="ECO:0000256" key="5">
    <source>
        <dbReference type="SAM" id="Phobius"/>
    </source>
</evidence>
<feature type="transmembrane region" description="Helical" evidence="5">
    <location>
        <begin position="45"/>
        <end position="64"/>
    </location>
</feature>
<sequence length="215" mass="21946">MLAYRAGVWVRDRTGGHPLAQPVLVAAALLITLLAVLGIDYDTYMTGGSLIHLVLGPATVALAVPLHRQAHHLREMALPLVVALPAGALVSIGSAVLTVRALGGSEGLEHTIAPKAATTPVAIAIADHIGGVPALVAAFTMLAGMLGAVFGPWLLDRMGVQDRRVRGLAMGAASHGVGTSRSLHDHLTEGAFAGLAMGLTALLTSVLVPLVIALL</sequence>
<evidence type="ECO:0000256" key="2">
    <source>
        <dbReference type="ARBA" id="ARBA00022692"/>
    </source>
</evidence>
<feature type="transmembrane region" description="Helical" evidence="5">
    <location>
        <begin position="76"/>
        <end position="99"/>
    </location>
</feature>
<keyword evidence="4 5" id="KW-0472">Membrane</keyword>